<feature type="chain" id="PRO_5002845309" evidence="2">
    <location>
        <begin position="30"/>
        <end position="204"/>
    </location>
</feature>
<evidence type="ECO:0000256" key="2">
    <source>
        <dbReference type="SAM" id="SignalP"/>
    </source>
</evidence>
<dbReference type="BioCyc" id="PCHR:PC12G05580-MONOMER"/>
<dbReference type="OrthoDB" id="4312805at2759"/>
<feature type="compositionally biased region" description="Polar residues" evidence="1">
    <location>
        <begin position="49"/>
        <end position="65"/>
    </location>
</feature>
<dbReference type="Proteomes" id="UP000000724">
    <property type="component" value="Contig Pc00c12"/>
</dbReference>
<evidence type="ECO:0000256" key="1">
    <source>
        <dbReference type="SAM" id="MobiDB-lite"/>
    </source>
</evidence>
<evidence type="ECO:0000313" key="4">
    <source>
        <dbReference type="Proteomes" id="UP000000724"/>
    </source>
</evidence>
<dbReference type="eggNOG" id="ENOG502RPSW">
    <property type="taxonomic scope" value="Eukaryota"/>
</dbReference>
<dbReference type="AlphaFoldDB" id="B6GZF7"/>
<name>B6GZF7_PENRW</name>
<feature type="signal peptide" evidence="2">
    <location>
        <begin position="1"/>
        <end position="29"/>
    </location>
</feature>
<sequence length="204" mass="22633">MRAGIDSASILLLLLAVLVVSGHIRSALCEFHILTFDRSQGPTDDPIHTATSTHPVRSPESASATQTPACVYSHGIAYMDATTENIDHLSKVSETSCNVDAGNCHRLSYANLSGIFLCNYVDNFYTFGIIGGSSQNASDSIDFHLVVAGESMGLRKEPKRIKWGRNFQRTWKARALVMPFLQSIQGYRYSRSFLCLERYSRSFL</sequence>
<feature type="region of interest" description="Disordered" evidence="1">
    <location>
        <begin position="44"/>
        <end position="65"/>
    </location>
</feature>
<dbReference type="EMBL" id="AM920427">
    <property type="protein sequence ID" value="CAP80185.1"/>
    <property type="molecule type" value="Genomic_DNA"/>
</dbReference>
<gene>
    <name evidence="3" type="ORF">Pc12g05580</name>
    <name evidence="3" type="ORF">PCH_Pc12g05580</name>
</gene>
<proteinExistence type="predicted"/>
<keyword evidence="4" id="KW-1185">Reference proteome</keyword>
<protein>
    <submittedName>
        <fullName evidence="3">Pc12g05580 protein</fullName>
    </submittedName>
</protein>
<accession>B6GZF7</accession>
<evidence type="ECO:0000313" key="3">
    <source>
        <dbReference type="EMBL" id="CAP80185.1"/>
    </source>
</evidence>
<reference evidence="3 4" key="1">
    <citation type="journal article" date="2008" name="Nat. Biotechnol.">
        <title>Genome sequencing and analysis of the filamentous fungus Penicillium chrysogenum.</title>
        <authorList>
            <person name="van den Berg M.A."/>
            <person name="Albang R."/>
            <person name="Albermann K."/>
            <person name="Badger J.H."/>
            <person name="Daran J.-M."/>
            <person name="Driessen A.J.M."/>
            <person name="Garcia-Estrada C."/>
            <person name="Fedorova N.D."/>
            <person name="Harris D.M."/>
            <person name="Heijne W.H.M."/>
            <person name="Joardar V.S."/>
            <person name="Kiel J.A.K.W."/>
            <person name="Kovalchuk A."/>
            <person name="Martin J.F."/>
            <person name="Nierman W.C."/>
            <person name="Nijland J.G."/>
            <person name="Pronk J.T."/>
            <person name="Roubos J.A."/>
            <person name="van der Klei I.J."/>
            <person name="van Peij N.N.M.E."/>
            <person name="Veenhuis M."/>
            <person name="von Doehren H."/>
            <person name="Wagner C."/>
            <person name="Wortman J.R."/>
            <person name="Bovenberg R.A.L."/>
        </authorList>
    </citation>
    <scope>NUCLEOTIDE SEQUENCE [LARGE SCALE GENOMIC DNA]</scope>
    <source>
        <strain evidence="4">ATCC 28089 / DSM 1075 / NRRL 1951 / Wisconsin 54-1255</strain>
    </source>
</reference>
<dbReference type="HOGENOM" id="CLU_524383_0_0_1"/>
<organism evidence="3 4">
    <name type="scientific">Penicillium rubens (strain ATCC 28089 / DSM 1075 / NRRL 1951 / Wisconsin 54-1255)</name>
    <name type="common">Penicillium chrysogenum</name>
    <dbReference type="NCBI Taxonomy" id="500485"/>
    <lineage>
        <taxon>Eukaryota</taxon>
        <taxon>Fungi</taxon>
        <taxon>Dikarya</taxon>
        <taxon>Ascomycota</taxon>
        <taxon>Pezizomycotina</taxon>
        <taxon>Eurotiomycetes</taxon>
        <taxon>Eurotiomycetidae</taxon>
        <taxon>Eurotiales</taxon>
        <taxon>Aspergillaceae</taxon>
        <taxon>Penicillium</taxon>
        <taxon>Penicillium chrysogenum species complex</taxon>
    </lineage>
</organism>
<keyword evidence="2" id="KW-0732">Signal</keyword>